<dbReference type="PANTHER" id="PTHR30055:SF234">
    <property type="entry name" value="HTH-TYPE TRANSCRIPTIONAL REGULATOR BETI"/>
    <property type="match status" value="1"/>
</dbReference>
<dbReference type="InterPro" id="IPR001647">
    <property type="entry name" value="HTH_TetR"/>
</dbReference>
<proteinExistence type="predicted"/>
<gene>
    <name evidence="8" type="ordered locus">PHZ_c0169</name>
</gene>
<name>B4RCI4_PHEZH</name>
<evidence type="ECO:0000256" key="6">
    <source>
        <dbReference type="SAM" id="MobiDB-lite"/>
    </source>
</evidence>
<dbReference type="Gene3D" id="1.10.357.10">
    <property type="entry name" value="Tetracycline Repressor, domain 2"/>
    <property type="match status" value="1"/>
</dbReference>
<dbReference type="KEGG" id="pzu:PHZ_c0169"/>
<keyword evidence="2" id="KW-0805">Transcription regulation</keyword>
<dbReference type="eggNOG" id="COG1309">
    <property type="taxonomic scope" value="Bacteria"/>
</dbReference>
<dbReference type="InterPro" id="IPR009057">
    <property type="entry name" value="Homeodomain-like_sf"/>
</dbReference>
<feature type="DNA-binding region" description="H-T-H motif" evidence="5">
    <location>
        <begin position="49"/>
        <end position="68"/>
    </location>
</feature>
<dbReference type="InterPro" id="IPR036271">
    <property type="entry name" value="Tet_transcr_reg_TetR-rel_C_sf"/>
</dbReference>
<evidence type="ECO:0000313" key="8">
    <source>
        <dbReference type="EMBL" id="ACG76583.1"/>
    </source>
</evidence>
<dbReference type="Pfam" id="PF13977">
    <property type="entry name" value="TetR_C_6"/>
    <property type="match status" value="1"/>
</dbReference>
<dbReference type="GO" id="GO:0000976">
    <property type="term" value="F:transcription cis-regulatory region binding"/>
    <property type="evidence" value="ECO:0007669"/>
    <property type="project" value="TreeGrafter"/>
</dbReference>
<keyword evidence="3 5" id="KW-0238">DNA-binding</keyword>
<dbReference type="STRING" id="450851.PHZ_c0169"/>
<evidence type="ECO:0000256" key="3">
    <source>
        <dbReference type="ARBA" id="ARBA00023125"/>
    </source>
</evidence>
<dbReference type="PANTHER" id="PTHR30055">
    <property type="entry name" value="HTH-TYPE TRANSCRIPTIONAL REGULATOR RUTR"/>
    <property type="match status" value="1"/>
</dbReference>
<evidence type="ECO:0000313" key="9">
    <source>
        <dbReference type="Proteomes" id="UP000001868"/>
    </source>
</evidence>
<dbReference type="AlphaFoldDB" id="B4RCI4"/>
<dbReference type="EMBL" id="CP000747">
    <property type="protein sequence ID" value="ACG76583.1"/>
    <property type="molecule type" value="Genomic_DNA"/>
</dbReference>
<keyword evidence="9" id="KW-1185">Reference proteome</keyword>
<keyword evidence="4" id="KW-0804">Transcription</keyword>
<feature type="compositionally biased region" description="Basic and acidic residues" evidence="6">
    <location>
        <begin position="20"/>
        <end position="29"/>
    </location>
</feature>
<feature type="region of interest" description="Disordered" evidence="6">
    <location>
        <begin position="1"/>
        <end position="29"/>
    </location>
</feature>
<dbReference type="SUPFAM" id="SSF46689">
    <property type="entry name" value="Homeodomain-like"/>
    <property type="match status" value="1"/>
</dbReference>
<dbReference type="RefSeq" id="WP_012520731.1">
    <property type="nucleotide sequence ID" value="NC_011144.1"/>
</dbReference>
<evidence type="ECO:0000256" key="1">
    <source>
        <dbReference type="ARBA" id="ARBA00022491"/>
    </source>
</evidence>
<organism evidence="8 9">
    <name type="scientific">Phenylobacterium zucineum (strain HLK1)</name>
    <dbReference type="NCBI Taxonomy" id="450851"/>
    <lineage>
        <taxon>Bacteria</taxon>
        <taxon>Pseudomonadati</taxon>
        <taxon>Pseudomonadota</taxon>
        <taxon>Alphaproteobacteria</taxon>
        <taxon>Caulobacterales</taxon>
        <taxon>Caulobacteraceae</taxon>
        <taxon>Phenylobacterium</taxon>
    </lineage>
</organism>
<dbReference type="GO" id="GO:0003700">
    <property type="term" value="F:DNA-binding transcription factor activity"/>
    <property type="evidence" value="ECO:0007669"/>
    <property type="project" value="TreeGrafter"/>
</dbReference>
<sequence>MSETLQVPGLPPGLTPARRTQAERSDESGRRLLDATAKVVAEGGVSAATFEAIGRSAGYSRGLATQKFGSKDGLIEALIADLQERQAQMLVLHHIDDRPGLEAVLAYVDLYLSHLREEQATRAYFMLLAGAVADASPLRAAFARTHEAVKARLAELVMRGQAEGGIRREIDPQSAALMVGGLLLGLSVQWLVDPDIDLDAIRRTSLDTLRLAFAPGPATEHA</sequence>
<feature type="domain" description="HTH tetR-type" evidence="7">
    <location>
        <begin position="26"/>
        <end position="86"/>
    </location>
</feature>
<evidence type="ECO:0000259" key="7">
    <source>
        <dbReference type="PROSITE" id="PS50977"/>
    </source>
</evidence>
<dbReference type="InterPro" id="IPR039538">
    <property type="entry name" value="BetI_C"/>
</dbReference>
<evidence type="ECO:0000256" key="4">
    <source>
        <dbReference type="ARBA" id="ARBA00023163"/>
    </source>
</evidence>
<dbReference type="OrthoDB" id="5293556at2"/>
<evidence type="ECO:0000256" key="2">
    <source>
        <dbReference type="ARBA" id="ARBA00023015"/>
    </source>
</evidence>
<dbReference type="Proteomes" id="UP000001868">
    <property type="component" value="Chromosome"/>
</dbReference>
<dbReference type="PROSITE" id="PS50977">
    <property type="entry name" value="HTH_TETR_2"/>
    <property type="match status" value="1"/>
</dbReference>
<evidence type="ECO:0000256" key="5">
    <source>
        <dbReference type="PROSITE-ProRule" id="PRU00335"/>
    </source>
</evidence>
<accession>B4RCI4</accession>
<dbReference type="Pfam" id="PF00440">
    <property type="entry name" value="TetR_N"/>
    <property type="match status" value="1"/>
</dbReference>
<dbReference type="SUPFAM" id="SSF48498">
    <property type="entry name" value="Tetracyclin repressor-like, C-terminal domain"/>
    <property type="match status" value="1"/>
</dbReference>
<dbReference type="InterPro" id="IPR050109">
    <property type="entry name" value="HTH-type_TetR-like_transc_reg"/>
</dbReference>
<keyword evidence="1" id="KW-0678">Repressor</keyword>
<reference evidence="8 9" key="1">
    <citation type="journal article" date="2008" name="BMC Genomics">
        <title>Complete genome of Phenylobacterium zucineum - a novel facultative intracellular bacterium isolated from human erythroleukemia cell line K562.</title>
        <authorList>
            <person name="Luo Y."/>
            <person name="Xu X."/>
            <person name="Ding Z."/>
            <person name="Liu Z."/>
            <person name="Zhang B."/>
            <person name="Yan Z."/>
            <person name="Sun J."/>
            <person name="Hu S."/>
            <person name="Hu X."/>
        </authorList>
    </citation>
    <scope>NUCLEOTIDE SEQUENCE [LARGE SCALE GENOMIC DNA]</scope>
    <source>
        <strain evidence="8 9">HLK1</strain>
    </source>
</reference>
<dbReference type="HOGENOM" id="CLU_069356_44_2_5"/>
<protein>
    <submittedName>
        <fullName evidence="8">Transcriptional regulator, TetR family</fullName>
    </submittedName>
</protein>